<sequence>MIPASTLRAARCSACRQSALRLFLSNLTEEAHARMPTGTVTSRRIAAPTTAGLGAAAFSTFRPTARLLSSPAIEERVEERRDNGDRNDNGEPTASSSSGSGASSSDVPWYLQVEAPRHPTLLHEPSPLPDVPDGSPKLMEPLLRFVADELGMDDLSLLDLRALDPPAALGPDLIMLFGTARSERHLHVSADRLVRWLRGRGVSAKADGLLGRNELKIKLKRMARKAKLLGTSGLAARGEDDGITTGWICVNLGLVGGSHEEVQMVDEHGRPTGFGVPQTGTTIVVQMLTDSRRRELDLETLWSDKLKRSMEKAGSFEAVDAPVATPTRPASRPMLDGRRSFSTSSRRPGDVVLSDLVRDNSNDNLAIAMASDILRHDVDSKLEILSQLKDYWSSLSEEQANTALARIEGIQPSGFLRLYERALENLPPLVAFEHRLWLWDIARARDLPGYDVGVAMEWLRQIQFSGDVLTRTTCLRLIQSVFGVPARTDAAVRDQAALAMQIIDTMFIRGEKVLDHDVLVTVIEALVRNPSPAPEAARLLAQFETLLAQADLPCPSEDLLARLLQAYAKAGKWERFWDVWRIPPRHCQPRSRRLYARVYRLLAEDGHRVRIIHGLRRCYYEMKHEEPPVLADEAIQRGLRDCIRIADPRAEAIAKMVTSLQTRKSRVAANREFVSMLVESGAV</sequence>
<comment type="similarity">
    <text evidence="3 8">Belongs to the ATP25 family.</text>
</comment>
<keyword evidence="6 8" id="KW-0496">Mitochondrion</keyword>
<name>A0A446BCM7_9PEZI</name>
<dbReference type="FunFam" id="3.30.460.10:FF:000044">
    <property type="entry name" value="ATPase synthesis protein 25, mitochondrial"/>
    <property type="match status" value="1"/>
</dbReference>
<gene>
    <name evidence="10" type="ORF">TT172_LOCUS2658</name>
</gene>
<comment type="function">
    <text evidence="1">Probable mitochondrial mRNA stabilization factor.</text>
</comment>
<evidence type="ECO:0000256" key="8">
    <source>
        <dbReference type="RuleBase" id="RU367062"/>
    </source>
</evidence>
<comment type="function">
    <text evidence="8">Mitochondrial mRNA stabilization factor.</text>
</comment>
<keyword evidence="4 8" id="KW-0999">Mitochondrion inner membrane</keyword>
<dbReference type="GO" id="GO:0140053">
    <property type="term" value="P:mitochondrial gene expression"/>
    <property type="evidence" value="ECO:0007669"/>
    <property type="project" value="UniProtKB-UniRule"/>
</dbReference>
<organism evidence="10 11">
    <name type="scientific">Thermothielavioides terrestris</name>
    <dbReference type="NCBI Taxonomy" id="2587410"/>
    <lineage>
        <taxon>Eukaryota</taxon>
        <taxon>Fungi</taxon>
        <taxon>Dikarya</taxon>
        <taxon>Ascomycota</taxon>
        <taxon>Pezizomycotina</taxon>
        <taxon>Sordariomycetes</taxon>
        <taxon>Sordariomycetidae</taxon>
        <taxon>Sordariales</taxon>
        <taxon>Chaetomiaceae</taxon>
        <taxon>Thermothielavioides</taxon>
    </lineage>
</organism>
<dbReference type="Gene3D" id="3.30.460.10">
    <property type="entry name" value="Beta Polymerase, domain 2"/>
    <property type="match status" value="1"/>
</dbReference>
<feature type="region of interest" description="Disordered" evidence="9">
    <location>
        <begin position="324"/>
        <end position="348"/>
    </location>
</feature>
<evidence type="ECO:0000256" key="6">
    <source>
        <dbReference type="ARBA" id="ARBA00023128"/>
    </source>
</evidence>
<evidence type="ECO:0000256" key="2">
    <source>
        <dbReference type="ARBA" id="ARBA00004443"/>
    </source>
</evidence>
<dbReference type="InterPro" id="IPR043519">
    <property type="entry name" value="NT_sf"/>
</dbReference>
<evidence type="ECO:0000313" key="11">
    <source>
        <dbReference type="Proteomes" id="UP000289323"/>
    </source>
</evidence>
<dbReference type="PANTHER" id="PTHR28087">
    <property type="entry name" value="ATPASE SYNTHESIS PROTEIN 25, MITOCHONDRIAL"/>
    <property type="match status" value="1"/>
</dbReference>
<dbReference type="EMBL" id="OUUZ01000003">
    <property type="protein sequence ID" value="SPQ20239.1"/>
    <property type="molecule type" value="Genomic_DNA"/>
</dbReference>
<evidence type="ECO:0000256" key="9">
    <source>
        <dbReference type="SAM" id="MobiDB-lite"/>
    </source>
</evidence>
<evidence type="ECO:0000256" key="5">
    <source>
        <dbReference type="ARBA" id="ARBA00022946"/>
    </source>
</evidence>
<evidence type="ECO:0000256" key="3">
    <source>
        <dbReference type="ARBA" id="ARBA00010787"/>
    </source>
</evidence>
<feature type="compositionally biased region" description="Low complexity" evidence="9">
    <location>
        <begin position="94"/>
        <end position="105"/>
    </location>
</feature>
<dbReference type="GO" id="GO:0048255">
    <property type="term" value="P:mRNA stabilization"/>
    <property type="evidence" value="ECO:0007669"/>
    <property type="project" value="TreeGrafter"/>
</dbReference>
<proteinExistence type="inferred from homology"/>
<dbReference type="InterPro" id="IPR040152">
    <property type="entry name" value="Atp25"/>
</dbReference>
<accession>A0A446BCM7</accession>
<evidence type="ECO:0000313" key="10">
    <source>
        <dbReference type="EMBL" id="SPQ20239.1"/>
    </source>
</evidence>
<evidence type="ECO:0000256" key="4">
    <source>
        <dbReference type="ARBA" id="ARBA00022792"/>
    </source>
</evidence>
<evidence type="ECO:0000256" key="1">
    <source>
        <dbReference type="ARBA" id="ARBA00003470"/>
    </source>
</evidence>
<feature type="compositionally biased region" description="Basic and acidic residues" evidence="9">
    <location>
        <begin position="73"/>
        <end position="89"/>
    </location>
</feature>
<evidence type="ECO:0000256" key="7">
    <source>
        <dbReference type="ARBA" id="ARBA00023136"/>
    </source>
</evidence>
<comment type="subcellular location">
    <subcellularLocation>
        <location evidence="2 8">Mitochondrion inner membrane</location>
        <topology evidence="2 8">Peripheral membrane protein</topology>
        <orientation evidence="2 8">Matrix side</orientation>
    </subcellularLocation>
</comment>
<keyword evidence="5 8" id="KW-0809">Transit peptide</keyword>
<protein>
    <recommendedName>
        <fullName evidence="8">ATPase synthesis protein 25</fullName>
    </recommendedName>
</protein>
<keyword evidence="7 8" id="KW-0472">Membrane</keyword>
<feature type="region of interest" description="Disordered" evidence="9">
    <location>
        <begin position="69"/>
        <end position="106"/>
    </location>
</feature>
<dbReference type="Proteomes" id="UP000289323">
    <property type="component" value="Unassembled WGS sequence"/>
</dbReference>
<dbReference type="AlphaFoldDB" id="A0A446BCM7"/>
<reference evidence="10 11" key="1">
    <citation type="submission" date="2018-04" db="EMBL/GenBank/DDBJ databases">
        <authorList>
            <person name="Huttner S."/>
            <person name="Dainat J."/>
        </authorList>
    </citation>
    <scope>NUCLEOTIDE SEQUENCE [LARGE SCALE GENOMIC DNA]</scope>
</reference>
<dbReference type="PANTHER" id="PTHR28087:SF1">
    <property type="entry name" value="ATPASE SYNTHESIS PROTEIN 25, MITOCHONDRIAL"/>
    <property type="match status" value="1"/>
</dbReference>
<dbReference type="GO" id="GO:0005743">
    <property type="term" value="C:mitochondrial inner membrane"/>
    <property type="evidence" value="ECO:0007669"/>
    <property type="project" value="UniProtKB-SubCell"/>
</dbReference>